<proteinExistence type="predicted"/>
<gene>
    <name evidence="1" type="ORF">RISK_003537</name>
</gene>
<dbReference type="Proteomes" id="UP000036367">
    <property type="component" value="Unassembled WGS sequence"/>
</dbReference>
<accession>A0A0J1BD17</accession>
<evidence type="ECO:0000313" key="2">
    <source>
        <dbReference type="Proteomes" id="UP000036367"/>
    </source>
</evidence>
<sequence length="49" mass="5544">MNRTWKGVSEDDAEVRCVSQNAMESKDQTIADRFTETAGKSCGFETWAR</sequence>
<dbReference type="STRING" id="595434.RISK_003537"/>
<organism evidence="1 2">
    <name type="scientific">Rhodopirellula islandica</name>
    <dbReference type="NCBI Taxonomy" id="595434"/>
    <lineage>
        <taxon>Bacteria</taxon>
        <taxon>Pseudomonadati</taxon>
        <taxon>Planctomycetota</taxon>
        <taxon>Planctomycetia</taxon>
        <taxon>Pirellulales</taxon>
        <taxon>Pirellulaceae</taxon>
        <taxon>Rhodopirellula</taxon>
    </lineage>
</organism>
<comment type="caution">
    <text evidence="1">The sequence shown here is derived from an EMBL/GenBank/DDBJ whole genome shotgun (WGS) entry which is preliminary data.</text>
</comment>
<dbReference type="PATRIC" id="fig|595434.4.peg.3367"/>
<protein>
    <submittedName>
        <fullName evidence="1">Uncharacterized protein</fullName>
    </submittedName>
</protein>
<evidence type="ECO:0000313" key="1">
    <source>
        <dbReference type="EMBL" id="KLU04483.1"/>
    </source>
</evidence>
<name>A0A0J1BD17_RHOIS</name>
<reference evidence="1" key="1">
    <citation type="submission" date="2015-05" db="EMBL/GenBank/DDBJ databases">
        <title>Permanent draft genome of Rhodopirellula islandicus K833.</title>
        <authorList>
            <person name="Kizina J."/>
            <person name="Richter M."/>
            <person name="Glockner F.O."/>
            <person name="Harder J."/>
        </authorList>
    </citation>
    <scope>NUCLEOTIDE SEQUENCE [LARGE SCALE GENOMIC DNA]</scope>
    <source>
        <strain evidence="1">K833</strain>
    </source>
</reference>
<dbReference type="EMBL" id="LECT01000028">
    <property type="protein sequence ID" value="KLU04483.1"/>
    <property type="molecule type" value="Genomic_DNA"/>
</dbReference>
<dbReference type="AlphaFoldDB" id="A0A0J1BD17"/>
<keyword evidence="2" id="KW-1185">Reference proteome</keyword>